<evidence type="ECO:0000313" key="7">
    <source>
        <dbReference type="Proteomes" id="UP000037035"/>
    </source>
</evidence>
<accession>A0A0L6V9M6</accession>
<evidence type="ECO:0000259" key="5">
    <source>
        <dbReference type="PROSITE" id="PS50303"/>
    </source>
</evidence>
<dbReference type="SUPFAM" id="SSF48371">
    <property type="entry name" value="ARM repeat"/>
    <property type="match status" value="1"/>
</dbReference>
<feature type="repeat" description="Pumilio" evidence="2">
    <location>
        <begin position="686"/>
        <end position="723"/>
    </location>
</feature>
<dbReference type="InterPro" id="IPR033133">
    <property type="entry name" value="PUM-HD"/>
</dbReference>
<dbReference type="SMART" id="SM00025">
    <property type="entry name" value="Pumilio"/>
    <property type="match status" value="6"/>
</dbReference>
<evidence type="ECO:0000256" key="4">
    <source>
        <dbReference type="SAM" id="MobiDB-lite"/>
    </source>
</evidence>
<keyword evidence="7" id="KW-1185">Reference proteome</keyword>
<dbReference type="PROSITE" id="PS50303">
    <property type="entry name" value="PUM_HD"/>
    <property type="match status" value="1"/>
</dbReference>
<keyword evidence="1" id="KW-0677">Repeat</keyword>
<reference evidence="6 7" key="1">
    <citation type="submission" date="2015-08" db="EMBL/GenBank/DDBJ databases">
        <title>Next Generation Sequencing and Analysis of the Genome of Puccinia sorghi L Schw, the Causal Agent of Maize Common Rust.</title>
        <authorList>
            <person name="Rochi L."/>
            <person name="Burguener G."/>
            <person name="Darino M."/>
            <person name="Turjanski A."/>
            <person name="Kreff E."/>
            <person name="Dieguez M.J."/>
            <person name="Sacco F."/>
        </authorList>
    </citation>
    <scope>NUCLEOTIDE SEQUENCE [LARGE SCALE GENOMIC DNA]</scope>
    <source>
        <strain evidence="6 7">RO10H11247</strain>
    </source>
</reference>
<feature type="region of interest" description="Disordered" evidence="4">
    <location>
        <begin position="254"/>
        <end position="276"/>
    </location>
</feature>
<name>A0A0L6V9M6_9BASI</name>
<gene>
    <name evidence="6" type="ORF">VP01_216g4</name>
</gene>
<feature type="region of interest" description="Disordered" evidence="4">
    <location>
        <begin position="214"/>
        <end position="239"/>
    </location>
</feature>
<dbReference type="GO" id="GO:0005737">
    <property type="term" value="C:cytoplasm"/>
    <property type="evidence" value="ECO:0007669"/>
    <property type="project" value="TreeGrafter"/>
</dbReference>
<evidence type="ECO:0000256" key="1">
    <source>
        <dbReference type="ARBA" id="ARBA00022737"/>
    </source>
</evidence>
<evidence type="ECO:0000256" key="2">
    <source>
        <dbReference type="PROSITE-ProRule" id="PRU00317"/>
    </source>
</evidence>
<organism evidence="6 7">
    <name type="scientific">Puccinia sorghi</name>
    <dbReference type="NCBI Taxonomy" id="27349"/>
    <lineage>
        <taxon>Eukaryota</taxon>
        <taxon>Fungi</taxon>
        <taxon>Dikarya</taxon>
        <taxon>Basidiomycota</taxon>
        <taxon>Pucciniomycotina</taxon>
        <taxon>Pucciniomycetes</taxon>
        <taxon>Pucciniales</taxon>
        <taxon>Pucciniaceae</taxon>
        <taxon>Puccinia</taxon>
    </lineage>
</organism>
<feature type="compositionally biased region" description="Polar residues" evidence="4">
    <location>
        <begin position="100"/>
        <end position="114"/>
    </location>
</feature>
<dbReference type="EMBL" id="LAVV01007025">
    <property type="protein sequence ID" value="KNZ57399.1"/>
    <property type="molecule type" value="Genomic_DNA"/>
</dbReference>
<dbReference type="GO" id="GO:0010608">
    <property type="term" value="P:post-transcriptional regulation of gene expression"/>
    <property type="evidence" value="ECO:0007669"/>
    <property type="project" value="TreeGrafter"/>
</dbReference>
<dbReference type="PROSITE" id="PS50302">
    <property type="entry name" value="PUM"/>
    <property type="match status" value="3"/>
</dbReference>
<dbReference type="PANTHER" id="PTHR12537:SF13">
    <property type="entry name" value="PUMILIO HOMOLOGY DOMAIN FAMILY MEMBER 4"/>
    <property type="match status" value="1"/>
</dbReference>
<protein>
    <recommendedName>
        <fullName evidence="5">PUM-HD domain-containing protein</fullName>
    </recommendedName>
</protein>
<evidence type="ECO:0000256" key="3">
    <source>
        <dbReference type="SAM" id="Coils"/>
    </source>
</evidence>
<keyword evidence="3" id="KW-0175">Coiled coil</keyword>
<evidence type="ECO:0000313" key="6">
    <source>
        <dbReference type="EMBL" id="KNZ57399.1"/>
    </source>
</evidence>
<feature type="compositionally biased region" description="Basic and acidic residues" evidence="4">
    <location>
        <begin position="124"/>
        <end position="138"/>
    </location>
</feature>
<dbReference type="OrthoDB" id="668540at2759"/>
<dbReference type="VEuPathDB" id="FungiDB:VP01_216g4"/>
<dbReference type="AlphaFoldDB" id="A0A0L6V9M6"/>
<dbReference type="InterPro" id="IPR011989">
    <property type="entry name" value="ARM-like"/>
</dbReference>
<feature type="region of interest" description="Disordered" evidence="4">
    <location>
        <begin position="1"/>
        <end position="20"/>
    </location>
</feature>
<feature type="region of interest" description="Disordered" evidence="4">
    <location>
        <begin position="88"/>
        <end position="148"/>
    </location>
</feature>
<feature type="repeat" description="Pumilio" evidence="2">
    <location>
        <begin position="649"/>
        <end position="685"/>
    </location>
</feature>
<dbReference type="Proteomes" id="UP000037035">
    <property type="component" value="Unassembled WGS sequence"/>
</dbReference>
<comment type="caution">
    <text evidence="6">The sequence shown here is derived from an EMBL/GenBank/DDBJ whole genome shotgun (WGS) entry which is preliminary data.</text>
</comment>
<dbReference type="STRING" id="27349.A0A0L6V9M6"/>
<dbReference type="PANTHER" id="PTHR12537">
    <property type="entry name" value="RNA BINDING PROTEIN PUMILIO-RELATED"/>
    <property type="match status" value="1"/>
</dbReference>
<feature type="coiled-coil region" evidence="3">
    <location>
        <begin position="397"/>
        <end position="424"/>
    </location>
</feature>
<feature type="domain" description="PUM-HD" evidence="5">
    <location>
        <begin position="588"/>
        <end position="979"/>
    </location>
</feature>
<feature type="repeat" description="Pumilio" evidence="2">
    <location>
        <begin position="824"/>
        <end position="859"/>
    </location>
</feature>
<dbReference type="Pfam" id="PF00806">
    <property type="entry name" value="PUF"/>
    <property type="match status" value="4"/>
</dbReference>
<dbReference type="GO" id="GO:0003729">
    <property type="term" value="F:mRNA binding"/>
    <property type="evidence" value="ECO:0007669"/>
    <property type="project" value="TreeGrafter"/>
</dbReference>
<dbReference type="InterPro" id="IPR016024">
    <property type="entry name" value="ARM-type_fold"/>
</dbReference>
<sequence length="996" mass="107739">MSITSLLPGKLPLQHPSVDPHSRTSLIPTMTTLNQHQNQLSTLPIDTMTTGKSLLTERRLSSLTAGINRMSPEVSMTSANSDQARQVGAIGSSRPGSRVADTSQPHSISSSNLKNPVWAVTEETDGRVASSDHREPVATRDPASAVGGGISSGGYALSSSMWAAPTSSGASHPSHLETLNSHNSFITNRSLPLLNEPDKTNHNTTRLKPEPVAFLDRHGHSPPGQASNAPRPAIDPAPPRVMDGSAILGSPALSFTQTSSAPSTGRSFLAPDGGTSHPLNRMFNGYSISPDESNPYGLPLKKIDPRYPSHSFAFENLSGESSWPLPMSFGEEAFYSKSNVTKSKNPSFEAALCPKSPGLWRPLDGTLPLSHCSPPNDNPRPSLASPLAVQPQTNELVSQLLQRIELLERKTVKQDQEIHQLKANISLVGAQSQREHQANVKLVNNVPNGNNFPPSLPLSNTFPSTLHNRLAPLGNPSMSNNPNVGAALNLETNPTNGLPVLQNNPVALPPRLSDDTSGSVAQGMNPAVVSGFPPRQFGPLDYSTLRVNSVGSGASMLPQSIQNSAPIHGAVPSHGPAMVNYRALLAGDTDCDYEYFIRRITNHNDQQASIFMQQKLKQSALAQSAGVEKNPTDLLQVRHTEKPRHEITRLVIEYSLELMTNRFGNFLVSRAIEHATSTERLELAERIRGQIVTLAQDTFATHCLQKMIDVDEEGENLVRRMISQELLKKKETVTHKSAGHVWARLLSVGGGSSSTISLSTGNGKATGLNQYGDGAGKSGDLERSLNGLLKGEWAATAKDEVGSLIVQSVLENWNEAAKTDVVEELLADIYSCAVQQWGNFVILHLIEHSTGAIQKKLFDRLTETQLACELSIDNFGAKAIEKVLKVSGMESRIVEDYVKSICEYGHGRPALIDIACHQAGAQVLTLLFTSAPNSIRDLMIQTVVRINTARYIIRTRRNGVTMKSSKAGSKIVSFEIGFWLRGPEHGLDTKRRNTSN</sequence>
<proteinExistence type="predicted"/>
<dbReference type="Gene3D" id="1.25.10.10">
    <property type="entry name" value="Leucine-rich Repeat Variant"/>
    <property type="match status" value="1"/>
</dbReference>
<feature type="compositionally biased region" description="Polar residues" evidence="4">
    <location>
        <begin position="254"/>
        <end position="266"/>
    </location>
</feature>
<dbReference type="InterPro" id="IPR001313">
    <property type="entry name" value="Pumilio_RNA-bd_rpt"/>
</dbReference>